<dbReference type="RefSeq" id="WP_298382535.1">
    <property type="nucleotide sequence ID" value="NZ_JBFSHR010000008.1"/>
</dbReference>
<dbReference type="PANTHER" id="PTHR36849:SF1">
    <property type="entry name" value="CYTOPLASMIC PROTEIN"/>
    <property type="match status" value="1"/>
</dbReference>
<organism evidence="1 2">
    <name type="scientific">Ferrimicrobium acidiphilum</name>
    <dbReference type="NCBI Taxonomy" id="121039"/>
    <lineage>
        <taxon>Bacteria</taxon>
        <taxon>Bacillati</taxon>
        <taxon>Actinomycetota</taxon>
        <taxon>Acidimicrobiia</taxon>
        <taxon>Acidimicrobiales</taxon>
        <taxon>Acidimicrobiaceae</taxon>
        <taxon>Ferrimicrobium</taxon>
    </lineage>
</organism>
<proteinExistence type="predicted"/>
<reference evidence="1 2" key="1">
    <citation type="submission" date="2024-07" db="EMBL/GenBank/DDBJ databases">
        <title>Draft Genome Sequence of Ferrimicrobium acidiphilum Strain YE2023, Isolated from a Pulp of Bioleach Reactor.</title>
        <authorList>
            <person name="Elkina Y.A."/>
            <person name="Bulaeva A.G."/>
            <person name="Beletsky A.V."/>
            <person name="Mardanov A.V."/>
        </authorList>
    </citation>
    <scope>NUCLEOTIDE SEQUENCE [LARGE SCALE GENOMIC DNA]</scope>
    <source>
        <strain evidence="1 2">YE2023</strain>
    </source>
</reference>
<evidence type="ECO:0000313" key="2">
    <source>
        <dbReference type="Proteomes" id="UP001560267"/>
    </source>
</evidence>
<accession>A0ABV3Y042</accession>
<protein>
    <submittedName>
        <fullName evidence="1">DUF488 domain-containing protein</fullName>
    </submittedName>
</protein>
<dbReference type="Pfam" id="PF22752">
    <property type="entry name" value="DUF488-N3i"/>
    <property type="match status" value="1"/>
</dbReference>
<evidence type="ECO:0000313" key="1">
    <source>
        <dbReference type="EMBL" id="MEX6428907.1"/>
    </source>
</evidence>
<gene>
    <name evidence="1" type="ORF">AB6A68_03535</name>
</gene>
<dbReference type="PANTHER" id="PTHR36849">
    <property type="entry name" value="CYTOPLASMIC PROTEIN-RELATED"/>
    <property type="match status" value="1"/>
</dbReference>
<dbReference type="Proteomes" id="UP001560267">
    <property type="component" value="Unassembled WGS sequence"/>
</dbReference>
<dbReference type="InterPro" id="IPR052552">
    <property type="entry name" value="YeaO-like"/>
</dbReference>
<dbReference type="EMBL" id="JBFSHR010000008">
    <property type="protein sequence ID" value="MEX6428907.1"/>
    <property type="molecule type" value="Genomic_DNA"/>
</dbReference>
<sequence>MCSLEFGPGRTQAQVEVVRVYEDLGRCPGEYRVLVDRLWPRGLTKTSIDLDEWLRDVAPSTELRRWYGHDQGRFTEFVRRYQAELNGEPGASAVSKLRKLAAGRRLVLLTATRDIQHSSAVVLQQAVAERGVS</sequence>
<comment type="caution">
    <text evidence="1">The sequence shown here is derived from an EMBL/GenBank/DDBJ whole genome shotgun (WGS) entry which is preliminary data.</text>
</comment>
<name>A0ABV3Y042_9ACTN</name>
<keyword evidence="2" id="KW-1185">Reference proteome</keyword>